<evidence type="ECO:0008006" key="4">
    <source>
        <dbReference type="Google" id="ProtNLM"/>
    </source>
</evidence>
<evidence type="ECO:0000313" key="2">
    <source>
        <dbReference type="EMBL" id="AUX47389.1"/>
    </source>
</evidence>
<reference evidence="2 3" key="1">
    <citation type="submission" date="2015-09" db="EMBL/GenBank/DDBJ databases">
        <title>Sorangium comparison.</title>
        <authorList>
            <person name="Zaburannyi N."/>
            <person name="Bunk B."/>
            <person name="Overmann J."/>
            <person name="Mueller R."/>
        </authorList>
    </citation>
    <scope>NUCLEOTIDE SEQUENCE [LARGE SCALE GENOMIC DNA]</scope>
    <source>
        <strain evidence="2 3">So ce26</strain>
    </source>
</reference>
<protein>
    <recommendedName>
        <fullName evidence="4">SRCR domain-containing protein</fullName>
    </recommendedName>
</protein>
<name>A0A2L0F7H5_SORCE</name>
<dbReference type="EMBL" id="CP012673">
    <property type="protein sequence ID" value="AUX47389.1"/>
    <property type="molecule type" value="Genomic_DNA"/>
</dbReference>
<keyword evidence="1" id="KW-0732">Signal</keyword>
<feature type="signal peptide" evidence="1">
    <location>
        <begin position="1"/>
        <end position="24"/>
    </location>
</feature>
<evidence type="ECO:0000256" key="1">
    <source>
        <dbReference type="SAM" id="SignalP"/>
    </source>
</evidence>
<dbReference type="AlphaFoldDB" id="A0A2L0F7H5"/>
<sequence>MSARCLLLVPGLAAVMFAALSACAGDADSGAAMDDGAVWGGGGWGAAGTGDYSSFSGGAGGGGGVVQGDINIPEAPGSAQDSSTRFAYLCGSGECTPGGDPSECMSSGGTGSGLPSAPTASCQLTLVGSVVEPRCMPAGHFGAGDPCQTGADCASGLGCAAVGGQGGVCREHCCLNTESCAPGAYCDARRMAESADEGPDAPRIAVCMPAENCELLNDSTCASGLTCTIVRDDGTTSCVEPGPGRADDPCPCAPGFVCSRLNNTCKQLCRIDDGPSDCGVGAKCQGGSAVYPPGFGVCVGGAR</sequence>
<feature type="chain" id="PRO_5014642778" description="SRCR domain-containing protein" evidence="1">
    <location>
        <begin position="25"/>
        <end position="303"/>
    </location>
</feature>
<dbReference type="PROSITE" id="PS51257">
    <property type="entry name" value="PROKAR_LIPOPROTEIN"/>
    <property type="match status" value="1"/>
</dbReference>
<organism evidence="2 3">
    <name type="scientific">Sorangium cellulosum</name>
    <name type="common">Polyangium cellulosum</name>
    <dbReference type="NCBI Taxonomy" id="56"/>
    <lineage>
        <taxon>Bacteria</taxon>
        <taxon>Pseudomonadati</taxon>
        <taxon>Myxococcota</taxon>
        <taxon>Polyangia</taxon>
        <taxon>Polyangiales</taxon>
        <taxon>Polyangiaceae</taxon>
        <taxon>Sorangium</taxon>
    </lineage>
</organism>
<accession>A0A2L0F7H5</accession>
<gene>
    <name evidence="2" type="ORF">SOCE26_089090</name>
</gene>
<dbReference type="RefSeq" id="WP_234023000.1">
    <property type="nucleotide sequence ID" value="NZ_CP012673.1"/>
</dbReference>
<proteinExistence type="predicted"/>
<dbReference type="Proteomes" id="UP000238348">
    <property type="component" value="Chromosome"/>
</dbReference>
<evidence type="ECO:0000313" key="3">
    <source>
        <dbReference type="Proteomes" id="UP000238348"/>
    </source>
</evidence>